<feature type="region of interest" description="Disordered" evidence="1">
    <location>
        <begin position="390"/>
        <end position="441"/>
    </location>
</feature>
<evidence type="ECO:0000313" key="2">
    <source>
        <dbReference type="EMBL" id="KAG6393955.1"/>
    </source>
</evidence>
<evidence type="ECO:0000256" key="1">
    <source>
        <dbReference type="SAM" id="MobiDB-lite"/>
    </source>
</evidence>
<reference evidence="2" key="1">
    <citation type="submission" date="2018-01" db="EMBL/GenBank/DDBJ databases">
        <authorList>
            <person name="Mao J.F."/>
        </authorList>
    </citation>
    <scope>NUCLEOTIDE SEQUENCE</scope>
    <source>
        <strain evidence="2">Huo1</strain>
        <tissue evidence="2">Leaf</tissue>
    </source>
</reference>
<sequence>MVDQYDPGCFGVRLANREQREKWDILVRLKVIPSRYPDEEALEALGLGDCFWELSRPMKDKGEMFLSFEVLKEIELITVDSRQRVFFIQEAGDHFPLPNPSYTYVHGWHITKNWRLNSDAHKAIVKATPAYVPLNPQYRPGIPFQSNPQSMRPDLALLPHQAPPQEEHAHDDQGPSQQRRTRRRTGPQHADDADDVSLAERVDHLGTRIDHVEASMRQHLEQLTQRFDHYHKVNDERWGRVENTVGEMLRRFQTFPNPLLPPEQKEKWARLVDLKVIPSRYPDEEALEALGLGDCFWELSREGEGQMGAEQGQGEMFLSFEVLKDLEFIMVDDRQRVFFIQKGGGYFPLPNPSYTYVNGWHFTQNWRLNTEAHNEIMDATPVYVPLNPHYRPDTNFRSNQQPMMQEPAQEEHAHDGEGPSEQRRTRRRLRPQHDDGDDDDVLLAERVDHLGIRIDHAEAAMHQHVEQLNQRFDHYHKVNGERWGRVENMLDEMVRGFETFPNPLPRPSQ</sequence>
<reference evidence="2" key="2">
    <citation type="submission" date="2020-08" db="EMBL/GenBank/DDBJ databases">
        <title>Plant Genome Project.</title>
        <authorList>
            <person name="Zhang R.-G."/>
        </authorList>
    </citation>
    <scope>NUCLEOTIDE SEQUENCE</scope>
    <source>
        <strain evidence="2">Huo1</strain>
        <tissue evidence="2">Leaf</tissue>
    </source>
</reference>
<feature type="region of interest" description="Disordered" evidence="1">
    <location>
        <begin position="162"/>
        <end position="197"/>
    </location>
</feature>
<accession>A0A8X8WFV9</accession>
<organism evidence="2">
    <name type="scientific">Salvia splendens</name>
    <name type="common">Scarlet sage</name>
    <dbReference type="NCBI Taxonomy" id="180675"/>
    <lineage>
        <taxon>Eukaryota</taxon>
        <taxon>Viridiplantae</taxon>
        <taxon>Streptophyta</taxon>
        <taxon>Embryophyta</taxon>
        <taxon>Tracheophyta</taxon>
        <taxon>Spermatophyta</taxon>
        <taxon>Magnoliopsida</taxon>
        <taxon>eudicotyledons</taxon>
        <taxon>Gunneridae</taxon>
        <taxon>Pentapetalae</taxon>
        <taxon>asterids</taxon>
        <taxon>lamiids</taxon>
        <taxon>Lamiales</taxon>
        <taxon>Lamiaceae</taxon>
        <taxon>Nepetoideae</taxon>
        <taxon>Mentheae</taxon>
        <taxon>Salviinae</taxon>
        <taxon>Salvia</taxon>
        <taxon>Salvia subgen. Calosphace</taxon>
        <taxon>core Calosphace</taxon>
    </lineage>
</organism>
<comment type="caution">
    <text evidence="2">The sequence shown here is derived from an EMBL/GenBank/DDBJ whole genome shotgun (WGS) entry which is preliminary data.</text>
</comment>
<evidence type="ECO:0000313" key="3">
    <source>
        <dbReference type="Proteomes" id="UP000298416"/>
    </source>
</evidence>
<dbReference type="AlphaFoldDB" id="A0A8X8WFV9"/>
<dbReference type="EMBL" id="PNBA02000017">
    <property type="protein sequence ID" value="KAG6393955.1"/>
    <property type="molecule type" value="Genomic_DNA"/>
</dbReference>
<proteinExistence type="predicted"/>
<gene>
    <name evidence="2" type="ORF">SASPL_144531</name>
</gene>
<feature type="compositionally biased region" description="Basic and acidic residues" evidence="1">
    <location>
        <begin position="409"/>
        <end position="423"/>
    </location>
</feature>
<name>A0A8X8WFV9_SALSN</name>
<dbReference type="Proteomes" id="UP000298416">
    <property type="component" value="Unassembled WGS sequence"/>
</dbReference>
<protein>
    <submittedName>
        <fullName evidence="2">Uncharacterized protein</fullName>
    </submittedName>
</protein>
<keyword evidence="3" id="KW-1185">Reference proteome</keyword>